<feature type="compositionally biased region" description="Polar residues" evidence="1">
    <location>
        <begin position="62"/>
        <end position="76"/>
    </location>
</feature>
<sequence>MGGAAPIALTLSQGEPRRGDPSSDNSIEYLGTIRKRMRKILPLLLDLTLLRLLGEKKCPREASNTSPSKKGKSSSVAKDKGAMSPMVTQKKAIWKFVEQPSKEVASKVAIGEGTSANPVVALRLKVTTLRIVPGSSLANRSWIMRDELTLQQGCSASFEGEMTCAQNSTAELDKQMSELKVQKQKATEELARVRGYQEAIAEKLAKLEMVVADLRDGEARSKKLAVEEFKSSDEFQDAVEMTTSSIVLEGMGIDQDLIEEEEDEMEKEKEKKKGEKKGDTFSP</sequence>
<dbReference type="EMBL" id="NKQK01000002">
    <property type="protein sequence ID" value="PSS34994.1"/>
    <property type="molecule type" value="Genomic_DNA"/>
</dbReference>
<feature type="region of interest" description="Disordered" evidence="1">
    <location>
        <begin position="1"/>
        <end position="25"/>
    </location>
</feature>
<evidence type="ECO:0000256" key="1">
    <source>
        <dbReference type="SAM" id="MobiDB-lite"/>
    </source>
</evidence>
<proteinExistence type="predicted"/>
<dbReference type="Proteomes" id="UP000241394">
    <property type="component" value="Chromosome LG2"/>
</dbReference>
<protein>
    <submittedName>
        <fullName evidence="2">Myosin-10 like</fullName>
    </submittedName>
</protein>
<gene>
    <name evidence="2" type="ORF">CEY00_Acc02194</name>
</gene>
<name>A0A2R6RY93_ACTCC</name>
<dbReference type="OrthoDB" id="10534631at2759"/>
<reference evidence="2 3" key="1">
    <citation type="submission" date="2017-07" db="EMBL/GenBank/DDBJ databases">
        <title>An improved, manually edited Actinidia chinensis var. chinensis (kiwifruit) genome highlights the challenges associated with draft genomes and gene prediction in plants.</title>
        <authorList>
            <person name="Pilkington S."/>
            <person name="Crowhurst R."/>
            <person name="Hilario E."/>
            <person name="Nardozza S."/>
            <person name="Fraser L."/>
            <person name="Peng Y."/>
            <person name="Gunaseelan K."/>
            <person name="Simpson R."/>
            <person name="Tahir J."/>
            <person name="Deroles S."/>
            <person name="Templeton K."/>
            <person name="Luo Z."/>
            <person name="Davy M."/>
            <person name="Cheng C."/>
            <person name="Mcneilage M."/>
            <person name="Scaglione D."/>
            <person name="Liu Y."/>
            <person name="Zhang Q."/>
            <person name="Datson P."/>
            <person name="De Silva N."/>
            <person name="Gardiner S."/>
            <person name="Bassett H."/>
            <person name="Chagne D."/>
            <person name="Mccallum J."/>
            <person name="Dzierzon H."/>
            <person name="Deng C."/>
            <person name="Wang Y.-Y."/>
            <person name="Barron N."/>
            <person name="Manako K."/>
            <person name="Bowen J."/>
            <person name="Foster T."/>
            <person name="Erridge Z."/>
            <person name="Tiffin H."/>
            <person name="Waite C."/>
            <person name="Davies K."/>
            <person name="Grierson E."/>
            <person name="Laing W."/>
            <person name="Kirk R."/>
            <person name="Chen X."/>
            <person name="Wood M."/>
            <person name="Montefiori M."/>
            <person name="Brummell D."/>
            <person name="Schwinn K."/>
            <person name="Catanach A."/>
            <person name="Fullerton C."/>
            <person name="Li D."/>
            <person name="Meiyalaghan S."/>
            <person name="Nieuwenhuizen N."/>
            <person name="Read N."/>
            <person name="Prakash R."/>
            <person name="Hunter D."/>
            <person name="Zhang H."/>
            <person name="Mckenzie M."/>
            <person name="Knabel M."/>
            <person name="Harris A."/>
            <person name="Allan A."/>
            <person name="Chen A."/>
            <person name="Janssen B."/>
            <person name="Plunkett B."/>
            <person name="Dwamena C."/>
            <person name="Voogd C."/>
            <person name="Leif D."/>
            <person name="Lafferty D."/>
            <person name="Souleyre E."/>
            <person name="Varkonyi-Gasic E."/>
            <person name="Gambi F."/>
            <person name="Hanley J."/>
            <person name="Yao J.-L."/>
            <person name="Cheung J."/>
            <person name="David K."/>
            <person name="Warren B."/>
            <person name="Marsh K."/>
            <person name="Snowden K."/>
            <person name="Lin-Wang K."/>
            <person name="Brian L."/>
            <person name="Martinez-Sanchez M."/>
            <person name="Wang M."/>
            <person name="Ileperuma N."/>
            <person name="Macnee N."/>
            <person name="Campin R."/>
            <person name="Mcatee P."/>
            <person name="Drummond R."/>
            <person name="Espley R."/>
            <person name="Ireland H."/>
            <person name="Wu R."/>
            <person name="Atkinson R."/>
            <person name="Karunairetnam S."/>
            <person name="Bulley S."/>
            <person name="Chunkath S."/>
            <person name="Hanley Z."/>
            <person name="Storey R."/>
            <person name="Thrimawithana A."/>
            <person name="Thomson S."/>
            <person name="David C."/>
            <person name="Testolin R."/>
        </authorList>
    </citation>
    <scope>NUCLEOTIDE SEQUENCE [LARGE SCALE GENOMIC DNA]</scope>
    <source>
        <strain evidence="3">cv. Red5</strain>
        <tissue evidence="2">Young leaf</tissue>
    </source>
</reference>
<comment type="caution">
    <text evidence="2">The sequence shown here is derived from an EMBL/GenBank/DDBJ whole genome shotgun (WGS) entry which is preliminary data.</text>
</comment>
<evidence type="ECO:0000313" key="3">
    <source>
        <dbReference type="Proteomes" id="UP000241394"/>
    </source>
</evidence>
<dbReference type="InParanoid" id="A0A2R6RY93"/>
<reference evidence="3" key="2">
    <citation type="journal article" date="2018" name="BMC Genomics">
        <title>A manually annotated Actinidia chinensis var. chinensis (kiwifruit) genome highlights the challenges associated with draft genomes and gene prediction in plants.</title>
        <authorList>
            <person name="Pilkington S.M."/>
            <person name="Crowhurst R."/>
            <person name="Hilario E."/>
            <person name="Nardozza S."/>
            <person name="Fraser L."/>
            <person name="Peng Y."/>
            <person name="Gunaseelan K."/>
            <person name="Simpson R."/>
            <person name="Tahir J."/>
            <person name="Deroles S.C."/>
            <person name="Templeton K."/>
            <person name="Luo Z."/>
            <person name="Davy M."/>
            <person name="Cheng C."/>
            <person name="McNeilage M."/>
            <person name="Scaglione D."/>
            <person name="Liu Y."/>
            <person name="Zhang Q."/>
            <person name="Datson P."/>
            <person name="De Silva N."/>
            <person name="Gardiner S.E."/>
            <person name="Bassett H."/>
            <person name="Chagne D."/>
            <person name="McCallum J."/>
            <person name="Dzierzon H."/>
            <person name="Deng C."/>
            <person name="Wang Y.Y."/>
            <person name="Barron L."/>
            <person name="Manako K."/>
            <person name="Bowen J."/>
            <person name="Foster T.M."/>
            <person name="Erridge Z.A."/>
            <person name="Tiffin H."/>
            <person name="Waite C.N."/>
            <person name="Davies K.M."/>
            <person name="Grierson E.P."/>
            <person name="Laing W.A."/>
            <person name="Kirk R."/>
            <person name="Chen X."/>
            <person name="Wood M."/>
            <person name="Montefiori M."/>
            <person name="Brummell D.A."/>
            <person name="Schwinn K.E."/>
            <person name="Catanach A."/>
            <person name="Fullerton C."/>
            <person name="Li D."/>
            <person name="Meiyalaghan S."/>
            <person name="Nieuwenhuizen N."/>
            <person name="Read N."/>
            <person name="Prakash R."/>
            <person name="Hunter D."/>
            <person name="Zhang H."/>
            <person name="McKenzie M."/>
            <person name="Knabel M."/>
            <person name="Harris A."/>
            <person name="Allan A.C."/>
            <person name="Gleave A."/>
            <person name="Chen A."/>
            <person name="Janssen B.J."/>
            <person name="Plunkett B."/>
            <person name="Ampomah-Dwamena C."/>
            <person name="Voogd C."/>
            <person name="Leif D."/>
            <person name="Lafferty D."/>
            <person name="Souleyre E.J.F."/>
            <person name="Varkonyi-Gasic E."/>
            <person name="Gambi F."/>
            <person name="Hanley J."/>
            <person name="Yao J.L."/>
            <person name="Cheung J."/>
            <person name="David K.M."/>
            <person name="Warren B."/>
            <person name="Marsh K."/>
            <person name="Snowden K.C."/>
            <person name="Lin-Wang K."/>
            <person name="Brian L."/>
            <person name="Martinez-Sanchez M."/>
            <person name="Wang M."/>
            <person name="Ileperuma N."/>
            <person name="Macnee N."/>
            <person name="Campin R."/>
            <person name="McAtee P."/>
            <person name="Drummond R.S.M."/>
            <person name="Espley R.V."/>
            <person name="Ireland H.S."/>
            <person name="Wu R."/>
            <person name="Atkinson R.G."/>
            <person name="Karunairetnam S."/>
            <person name="Bulley S."/>
            <person name="Chunkath S."/>
            <person name="Hanley Z."/>
            <person name="Storey R."/>
            <person name="Thrimawithana A.H."/>
            <person name="Thomson S."/>
            <person name="David C."/>
            <person name="Testolin R."/>
            <person name="Huang H."/>
            <person name="Hellens R.P."/>
            <person name="Schaffer R.J."/>
        </authorList>
    </citation>
    <scope>NUCLEOTIDE SEQUENCE [LARGE SCALE GENOMIC DNA]</scope>
    <source>
        <strain evidence="3">cv. Red5</strain>
    </source>
</reference>
<feature type="region of interest" description="Disordered" evidence="1">
    <location>
        <begin position="59"/>
        <end position="84"/>
    </location>
</feature>
<feature type="region of interest" description="Disordered" evidence="1">
    <location>
        <begin position="250"/>
        <end position="283"/>
    </location>
</feature>
<feature type="compositionally biased region" description="Acidic residues" evidence="1">
    <location>
        <begin position="256"/>
        <end position="265"/>
    </location>
</feature>
<evidence type="ECO:0000313" key="2">
    <source>
        <dbReference type="EMBL" id="PSS34994.1"/>
    </source>
</evidence>
<dbReference type="Gramene" id="PSS34994">
    <property type="protein sequence ID" value="PSS34994"/>
    <property type="gene ID" value="CEY00_Acc02194"/>
</dbReference>
<organism evidence="2 3">
    <name type="scientific">Actinidia chinensis var. chinensis</name>
    <name type="common">Chinese soft-hair kiwi</name>
    <dbReference type="NCBI Taxonomy" id="1590841"/>
    <lineage>
        <taxon>Eukaryota</taxon>
        <taxon>Viridiplantae</taxon>
        <taxon>Streptophyta</taxon>
        <taxon>Embryophyta</taxon>
        <taxon>Tracheophyta</taxon>
        <taxon>Spermatophyta</taxon>
        <taxon>Magnoliopsida</taxon>
        <taxon>eudicotyledons</taxon>
        <taxon>Gunneridae</taxon>
        <taxon>Pentapetalae</taxon>
        <taxon>asterids</taxon>
        <taxon>Ericales</taxon>
        <taxon>Actinidiaceae</taxon>
        <taxon>Actinidia</taxon>
    </lineage>
</organism>
<dbReference type="AlphaFoldDB" id="A0A2R6RY93"/>
<feature type="compositionally biased region" description="Basic and acidic residues" evidence="1">
    <location>
        <begin position="266"/>
        <end position="283"/>
    </location>
</feature>
<accession>A0A2R6RY93</accession>
<keyword evidence="3" id="KW-1185">Reference proteome</keyword>